<feature type="compositionally biased region" description="Polar residues" evidence="2">
    <location>
        <begin position="275"/>
        <end position="292"/>
    </location>
</feature>
<feature type="region of interest" description="Disordered" evidence="2">
    <location>
        <begin position="105"/>
        <end position="143"/>
    </location>
</feature>
<feature type="compositionally biased region" description="Acidic residues" evidence="2">
    <location>
        <begin position="132"/>
        <end position="142"/>
    </location>
</feature>
<dbReference type="EMBL" id="ML993959">
    <property type="protein sequence ID" value="KAF2201838.1"/>
    <property type="molecule type" value="Genomic_DNA"/>
</dbReference>
<feature type="compositionally biased region" description="Low complexity" evidence="2">
    <location>
        <begin position="300"/>
        <end position="314"/>
    </location>
</feature>
<feature type="compositionally biased region" description="Basic residues" evidence="2">
    <location>
        <begin position="118"/>
        <end position="127"/>
    </location>
</feature>
<evidence type="ECO:0000256" key="2">
    <source>
        <dbReference type="SAM" id="MobiDB-lite"/>
    </source>
</evidence>
<feature type="compositionally biased region" description="Polar residues" evidence="2">
    <location>
        <begin position="315"/>
        <end position="345"/>
    </location>
</feature>
<feature type="compositionally biased region" description="Low complexity" evidence="2">
    <location>
        <begin position="255"/>
        <end position="274"/>
    </location>
</feature>
<evidence type="ECO:0000256" key="1">
    <source>
        <dbReference type="SAM" id="Coils"/>
    </source>
</evidence>
<organism evidence="3 4">
    <name type="scientific">Delitschia confertaspora ATCC 74209</name>
    <dbReference type="NCBI Taxonomy" id="1513339"/>
    <lineage>
        <taxon>Eukaryota</taxon>
        <taxon>Fungi</taxon>
        <taxon>Dikarya</taxon>
        <taxon>Ascomycota</taxon>
        <taxon>Pezizomycotina</taxon>
        <taxon>Dothideomycetes</taxon>
        <taxon>Pleosporomycetidae</taxon>
        <taxon>Pleosporales</taxon>
        <taxon>Delitschiaceae</taxon>
        <taxon>Delitschia</taxon>
    </lineage>
</organism>
<gene>
    <name evidence="3" type="ORF">GQ43DRAFT_440217</name>
</gene>
<feature type="coiled-coil region" evidence="1">
    <location>
        <begin position="199"/>
        <end position="226"/>
    </location>
</feature>
<keyword evidence="1" id="KW-0175">Coiled coil</keyword>
<feature type="region of interest" description="Disordered" evidence="2">
    <location>
        <begin position="239"/>
        <end position="402"/>
    </location>
</feature>
<dbReference type="Proteomes" id="UP000799536">
    <property type="component" value="Unassembled WGS sequence"/>
</dbReference>
<evidence type="ECO:0000313" key="3">
    <source>
        <dbReference type="EMBL" id="KAF2201838.1"/>
    </source>
</evidence>
<protein>
    <submittedName>
        <fullName evidence="3">Uncharacterized protein</fullName>
    </submittedName>
</protein>
<evidence type="ECO:0000313" key="4">
    <source>
        <dbReference type="Proteomes" id="UP000799536"/>
    </source>
</evidence>
<sequence>MDLLAANDQENLVHNLHTGPTGKPLNHGTLKAFGAKTPGPKAPKTPFKVSLNDENAAGKTGKTLKTIGKGNAGAFVTPAGPRTARAPLGMKTTNAKTRAFLTPAAPFDGSVKTQKVSPRLRRPKVKVHQPEAQDEQEEEEREIEYMPPKEIPLPDEYDDLPKDWKFPMFEGANMTRGITNAYLNPLGNDGLRKWEREEKKALASDKKRSEEEMERAFAKIHAEEDAELVRSLGLELPGKASSVASEGAIKKSTGPSSLKARSAAAALSPPAKSSYARSTASTKQRIPLSSKTVRPAMNGSAARHAAATTASKSTIGYSRSRPASTTLRKPLSNVTSNPPISTKPATTFRKPAVKTTTLSTRVQVPSRIGSRAPFSRSGSTASAATLVPSRSGTISEGRPYRTDDDIARELELLVLANEEDDEEVDAWMNSFAPSANDALDDELDGFQFQLPEGL</sequence>
<dbReference type="OrthoDB" id="5327145at2759"/>
<comment type="caution">
    <text evidence="3">The sequence shown here is derived from an EMBL/GenBank/DDBJ whole genome shotgun (WGS) entry which is preliminary data.</text>
</comment>
<dbReference type="AlphaFoldDB" id="A0A9P4JSN1"/>
<name>A0A9P4JSN1_9PLEO</name>
<proteinExistence type="predicted"/>
<feature type="compositionally biased region" description="Polar residues" evidence="2">
    <location>
        <begin position="354"/>
        <end position="363"/>
    </location>
</feature>
<reference evidence="3" key="1">
    <citation type="journal article" date="2020" name="Stud. Mycol.">
        <title>101 Dothideomycetes genomes: a test case for predicting lifestyles and emergence of pathogens.</title>
        <authorList>
            <person name="Haridas S."/>
            <person name="Albert R."/>
            <person name="Binder M."/>
            <person name="Bloem J."/>
            <person name="Labutti K."/>
            <person name="Salamov A."/>
            <person name="Andreopoulos B."/>
            <person name="Baker S."/>
            <person name="Barry K."/>
            <person name="Bills G."/>
            <person name="Bluhm B."/>
            <person name="Cannon C."/>
            <person name="Castanera R."/>
            <person name="Culley D."/>
            <person name="Daum C."/>
            <person name="Ezra D."/>
            <person name="Gonzalez J."/>
            <person name="Henrissat B."/>
            <person name="Kuo A."/>
            <person name="Liang C."/>
            <person name="Lipzen A."/>
            <person name="Lutzoni F."/>
            <person name="Magnuson J."/>
            <person name="Mondo S."/>
            <person name="Nolan M."/>
            <person name="Ohm R."/>
            <person name="Pangilinan J."/>
            <person name="Park H.-J."/>
            <person name="Ramirez L."/>
            <person name="Alfaro M."/>
            <person name="Sun H."/>
            <person name="Tritt A."/>
            <person name="Yoshinaga Y."/>
            <person name="Zwiers L.-H."/>
            <person name="Turgeon B."/>
            <person name="Goodwin S."/>
            <person name="Spatafora J."/>
            <person name="Crous P."/>
            <person name="Grigoriev I."/>
        </authorList>
    </citation>
    <scope>NUCLEOTIDE SEQUENCE</scope>
    <source>
        <strain evidence="3">ATCC 74209</strain>
    </source>
</reference>
<feature type="compositionally biased region" description="Polar residues" evidence="2">
    <location>
        <begin position="376"/>
        <end position="394"/>
    </location>
</feature>
<keyword evidence="4" id="KW-1185">Reference proteome</keyword>
<accession>A0A9P4JSN1</accession>